<organism evidence="3 4">
    <name type="scientific">Brevibacillus composti</name>
    <dbReference type="NCBI Taxonomy" id="2796470"/>
    <lineage>
        <taxon>Bacteria</taxon>
        <taxon>Bacillati</taxon>
        <taxon>Bacillota</taxon>
        <taxon>Bacilli</taxon>
        <taxon>Bacillales</taxon>
        <taxon>Paenibacillaceae</taxon>
        <taxon>Brevibacillus</taxon>
    </lineage>
</organism>
<keyword evidence="1" id="KW-1133">Transmembrane helix</keyword>
<dbReference type="EMBL" id="CP073708">
    <property type="protein sequence ID" value="QUO43464.1"/>
    <property type="molecule type" value="Genomic_DNA"/>
</dbReference>
<feature type="transmembrane region" description="Helical" evidence="1">
    <location>
        <begin position="36"/>
        <end position="56"/>
    </location>
</feature>
<dbReference type="InterPro" id="IPR006949">
    <property type="entry name" value="Barrel_Baseplate_J-like"/>
</dbReference>
<evidence type="ECO:0000313" key="4">
    <source>
        <dbReference type="Proteomes" id="UP000677234"/>
    </source>
</evidence>
<proteinExistence type="predicted"/>
<feature type="domain" description="Baseplate protein J-like barrel" evidence="2">
    <location>
        <begin position="94"/>
        <end position="172"/>
    </location>
</feature>
<evidence type="ECO:0000259" key="2">
    <source>
        <dbReference type="Pfam" id="PF04865"/>
    </source>
</evidence>
<protein>
    <submittedName>
        <fullName evidence="3">Baseplate J/gp47 family protein</fullName>
    </submittedName>
</protein>
<dbReference type="Proteomes" id="UP000677234">
    <property type="component" value="Chromosome"/>
</dbReference>
<dbReference type="InterPro" id="IPR052399">
    <property type="entry name" value="Phage_Baseplate_Assmbl_Protein"/>
</dbReference>
<dbReference type="Pfam" id="PF04865">
    <property type="entry name" value="Baseplate_J"/>
    <property type="match status" value="1"/>
</dbReference>
<name>A0ABX7ZAH8_9BACL</name>
<keyword evidence="1" id="KW-0472">Membrane</keyword>
<dbReference type="RefSeq" id="WP_212138915.1">
    <property type="nucleotide sequence ID" value="NZ_CP073708.1"/>
</dbReference>
<accession>A0ABX7ZAH8</accession>
<dbReference type="PANTHER" id="PTHR37829:SF3">
    <property type="entry name" value="PROTEIN JAYE-RELATED"/>
    <property type="match status" value="1"/>
</dbReference>
<dbReference type="PANTHER" id="PTHR37829">
    <property type="entry name" value="PHAGE-LIKE ELEMENT PBSX PROTEIN XKDT"/>
    <property type="match status" value="1"/>
</dbReference>
<gene>
    <name evidence="3" type="ORF">KDJ56_11185</name>
</gene>
<sequence>MDEDLIPTKTEDELMEEAKQQLRDQQFPARLLRKGGVFYTLLALVFRALAALYGLLPVVVQQMFVHSATGKWLDVAAREYGVFRKQATKTIGKITFIRSDTSQHFIIPAGTIFSTDPDLDGKERRFYLKENVVLPVGSAEVEGLIEAEDVGTAYNVVSGTIRNILTFIPNVSIENRDGWLVREGTDEETDVELRARTLNRWEQLSIGGIRDYYRSLVESINGVVAVHIEDNHPRGEGTADIIIASVAGVPSDSIVQEAQQLIEEKGSFIGDIRAFAAEPVKIDVQVAVYYDPEYTTPEEVEAEASHRIRETFRYGATSLNDGILRIDPRYPFDRSILYSNLRNAPNVVRVDVLRPDGPITITRRQVAVLGSVEIEVREADRV</sequence>
<evidence type="ECO:0000313" key="3">
    <source>
        <dbReference type="EMBL" id="QUO43464.1"/>
    </source>
</evidence>
<reference evidence="3" key="1">
    <citation type="submission" date="2021-04" db="EMBL/GenBank/DDBJ databases">
        <title>Brevibacillus composti FJAT-54423, complete genome.</title>
        <authorList>
            <person name="Tang R."/>
        </authorList>
    </citation>
    <scope>NUCLEOTIDE SEQUENCE</scope>
    <source>
        <strain evidence="3">FJAT-54424</strain>
    </source>
</reference>
<keyword evidence="4" id="KW-1185">Reference proteome</keyword>
<keyword evidence="1" id="KW-0812">Transmembrane</keyword>
<evidence type="ECO:0000256" key="1">
    <source>
        <dbReference type="SAM" id="Phobius"/>
    </source>
</evidence>